<feature type="compositionally biased region" description="Low complexity" evidence="1">
    <location>
        <begin position="294"/>
        <end position="327"/>
    </location>
</feature>
<feature type="region of interest" description="Disordered" evidence="1">
    <location>
        <begin position="239"/>
        <end position="366"/>
    </location>
</feature>
<gene>
    <name evidence="2" type="primary">P0551A03.14</name>
</gene>
<feature type="region of interest" description="Disordered" evidence="1">
    <location>
        <begin position="184"/>
        <end position="219"/>
    </location>
</feature>
<dbReference type="Proteomes" id="UP000000763">
    <property type="component" value="Chromosome 6"/>
</dbReference>
<feature type="compositionally biased region" description="Basic and acidic residues" evidence="1">
    <location>
        <begin position="345"/>
        <end position="366"/>
    </location>
</feature>
<protein>
    <submittedName>
        <fullName evidence="2">Uncharacterized protein</fullName>
    </submittedName>
</protein>
<reference evidence="3" key="2">
    <citation type="journal article" date="2008" name="Nucleic Acids Res.">
        <title>The rice annotation project database (RAP-DB): 2008 update.</title>
        <authorList>
            <consortium name="The rice annotation project (RAP)"/>
        </authorList>
    </citation>
    <scope>GENOME REANNOTATION</scope>
    <source>
        <strain evidence="3">cv. Nipponbare</strain>
    </source>
</reference>
<evidence type="ECO:0000313" key="3">
    <source>
        <dbReference type="Proteomes" id="UP000000763"/>
    </source>
</evidence>
<sequence length="397" mass="43665">MGEPHASKLAKKTQIKQKIYHTKLDHTMSNRTDQTENISHGSTIDACAHTDRETQSLTHSSACCQLKVRWKREGGAGCRVLNRSICWLGGDDVGREQAAEAEPVPLRHREPRALQRSHATRISTLPRCRERRTQGRNTRVEPWVVEDVGAALEEHHGAVALRRDEPVRQQEEVVVVIPAAATARWPQPRPRERERKPRRGRQWGAGDVGEGEGERKVQESAPAAAVPLCILHAATDAGVASGEGGGSRRGERRWWPVPAPPERAAAGSRRARARPSIPPLPRRACPSSWPFPTSPKRAAAGSRRGRAPAVEPAAAAPLPPAAVAAPASTGPSRARSAAPTLAVVSEKERRGESERVETERRGEERRGVDKVGENFEVGKRFEFEFQIMTTSNNIYKY</sequence>
<dbReference type="EMBL" id="AP004818">
    <property type="protein sequence ID" value="BAD54314.1"/>
    <property type="molecule type" value="Genomic_DNA"/>
</dbReference>
<evidence type="ECO:0000313" key="2">
    <source>
        <dbReference type="EMBL" id="BAD54314.1"/>
    </source>
</evidence>
<dbReference type="AlphaFoldDB" id="Q5Z6V5"/>
<proteinExistence type="predicted"/>
<accession>Q5Z6V5</accession>
<name>Q5Z6V5_ORYSJ</name>
<reference evidence="3" key="1">
    <citation type="journal article" date="2005" name="Nature">
        <title>The map-based sequence of the rice genome.</title>
        <authorList>
            <consortium name="International rice genome sequencing project (IRGSP)"/>
            <person name="Matsumoto T."/>
            <person name="Wu J."/>
            <person name="Kanamori H."/>
            <person name="Katayose Y."/>
            <person name="Fujisawa M."/>
            <person name="Namiki N."/>
            <person name="Mizuno H."/>
            <person name="Yamamoto K."/>
            <person name="Antonio B.A."/>
            <person name="Baba T."/>
            <person name="Sakata K."/>
            <person name="Nagamura Y."/>
            <person name="Aoki H."/>
            <person name="Arikawa K."/>
            <person name="Arita K."/>
            <person name="Bito T."/>
            <person name="Chiden Y."/>
            <person name="Fujitsuka N."/>
            <person name="Fukunaka R."/>
            <person name="Hamada M."/>
            <person name="Harada C."/>
            <person name="Hayashi A."/>
            <person name="Hijishita S."/>
            <person name="Honda M."/>
            <person name="Hosokawa S."/>
            <person name="Ichikawa Y."/>
            <person name="Idonuma A."/>
            <person name="Iijima M."/>
            <person name="Ikeda M."/>
            <person name="Ikeno M."/>
            <person name="Ito K."/>
            <person name="Ito S."/>
            <person name="Ito T."/>
            <person name="Ito Y."/>
            <person name="Ito Y."/>
            <person name="Iwabuchi A."/>
            <person name="Kamiya K."/>
            <person name="Karasawa W."/>
            <person name="Kurita K."/>
            <person name="Katagiri S."/>
            <person name="Kikuta A."/>
            <person name="Kobayashi H."/>
            <person name="Kobayashi N."/>
            <person name="Machita K."/>
            <person name="Maehara T."/>
            <person name="Masukawa M."/>
            <person name="Mizubayashi T."/>
            <person name="Mukai Y."/>
            <person name="Nagasaki H."/>
            <person name="Nagata Y."/>
            <person name="Naito S."/>
            <person name="Nakashima M."/>
            <person name="Nakama Y."/>
            <person name="Nakamichi Y."/>
            <person name="Nakamura M."/>
            <person name="Meguro A."/>
            <person name="Negishi M."/>
            <person name="Ohta I."/>
            <person name="Ohta T."/>
            <person name="Okamoto M."/>
            <person name="Ono N."/>
            <person name="Saji S."/>
            <person name="Sakaguchi M."/>
            <person name="Sakai K."/>
            <person name="Shibata M."/>
            <person name="Shimokawa T."/>
            <person name="Song J."/>
            <person name="Takazaki Y."/>
            <person name="Terasawa K."/>
            <person name="Tsugane M."/>
            <person name="Tsuji K."/>
            <person name="Ueda S."/>
            <person name="Waki K."/>
            <person name="Yamagata H."/>
            <person name="Yamamoto M."/>
            <person name="Yamamoto S."/>
            <person name="Yamane H."/>
            <person name="Yoshiki S."/>
            <person name="Yoshihara R."/>
            <person name="Yukawa K."/>
            <person name="Zhong H."/>
            <person name="Yano M."/>
            <person name="Yuan Q."/>
            <person name="Ouyang S."/>
            <person name="Liu J."/>
            <person name="Jones K.M."/>
            <person name="Gansberger K."/>
            <person name="Moffat K."/>
            <person name="Hill J."/>
            <person name="Bera J."/>
            <person name="Fadrosh D."/>
            <person name="Jin S."/>
            <person name="Johri S."/>
            <person name="Kim M."/>
            <person name="Overton L."/>
            <person name="Reardon M."/>
            <person name="Tsitrin T."/>
            <person name="Vuong H."/>
            <person name="Weaver B."/>
            <person name="Ciecko A."/>
            <person name="Tallon L."/>
            <person name="Jackson J."/>
            <person name="Pai G."/>
            <person name="Aken S.V."/>
            <person name="Utterback T."/>
            <person name="Reidmuller S."/>
            <person name="Feldblyum T."/>
            <person name="Hsiao J."/>
            <person name="Zismann V."/>
            <person name="Iobst S."/>
            <person name="de Vazeille A.R."/>
            <person name="Buell C.R."/>
            <person name="Ying K."/>
            <person name="Li Y."/>
            <person name="Lu T."/>
            <person name="Huang Y."/>
            <person name="Zhao Q."/>
            <person name="Feng Q."/>
            <person name="Zhang L."/>
            <person name="Zhu J."/>
            <person name="Weng Q."/>
            <person name="Mu J."/>
            <person name="Lu Y."/>
            <person name="Fan D."/>
            <person name="Liu Y."/>
            <person name="Guan J."/>
            <person name="Zhang Y."/>
            <person name="Yu S."/>
            <person name="Liu X."/>
            <person name="Zhang Y."/>
            <person name="Hong G."/>
            <person name="Han B."/>
            <person name="Choisne N."/>
            <person name="Demange N."/>
            <person name="Orjeda G."/>
            <person name="Samain S."/>
            <person name="Cattolico L."/>
            <person name="Pelletier E."/>
            <person name="Couloux A."/>
            <person name="Segurens B."/>
            <person name="Wincker P."/>
            <person name="D'Hont A."/>
            <person name="Scarpelli C."/>
            <person name="Weissenbach J."/>
            <person name="Salanoubat M."/>
            <person name="Quetier F."/>
            <person name="Yu Y."/>
            <person name="Kim H.R."/>
            <person name="Rambo T."/>
            <person name="Currie J."/>
            <person name="Collura K."/>
            <person name="Luo M."/>
            <person name="Yang T."/>
            <person name="Ammiraju J.S.S."/>
            <person name="Engler F."/>
            <person name="Soderlund C."/>
            <person name="Wing R.A."/>
            <person name="Palmer L.E."/>
            <person name="de la Bastide M."/>
            <person name="Spiegel L."/>
            <person name="Nascimento L."/>
            <person name="Zutavern T."/>
            <person name="O'Shaughnessy A."/>
            <person name="Dike S."/>
            <person name="Dedhia N."/>
            <person name="Preston R."/>
            <person name="Balija V."/>
            <person name="McCombie W.R."/>
            <person name="Chow T."/>
            <person name="Chen H."/>
            <person name="Chung M."/>
            <person name="Chen C."/>
            <person name="Shaw J."/>
            <person name="Wu H."/>
            <person name="Hsiao K."/>
            <person name="Chao Y."/>
            <person name="Chu M."/>
            <person name="Cheng C."/>
            <person name="Hour A."/>
            <person name="Lee P."/>
            <person name="Lin S."/>
            <person name="Lin Y."/>
            <person name="Liou J."/>
            <person name="Liu S."/>
            <person name="Hsing Y."/>
            <person name="Raghuvanshi S."/>
            <person name="Mohanty A."/>
            <person name="Bharti A.K."/>
            <person name="Gaur A."/>
            <person name="Gupta V."/>
            <person name="Kumar D."/>
            <person name="Ravi V."/>
            <person name="Vij S."/>
            <person name="Kapur A."/>
            <person name="Khurana P."/>
            <person name="Khurana P."/>
            <person name="Khurana J.P."/>
            <person name="Tyagi A.K."/>
            <person name="Gaikwad K."/>
            <person name="Singh A."/>
            <person name="Dalal V."/>
            <person name="Srivastava S."/>
            <person name="Dixit A."/>
            <person name="Pal A.K."/>
            <person name="Ghazi I.A."/>
            <person name="Yadav M."/>
            <person name="Pandit A."/>
            <person name="Bhargava A."/>
            <person name="Sureshbabu K."/>
            <person name="Batra K."/>
            <person name="Sharma T.R."/>
            <person name="Mohapatra T."/>
            <person name="Singh N.K."/>
            <person name="Messing J."/>
            <person name="Nelson A.B."/>
            <person name="Fuks G."/>
            <person name="Kavchok S."/>
            <person name="Keizer G."/>
            <person name="Linton E."/>
            <person name="Llaca V."/>
            <person name="Song R."/>
            <person name="Tanyolac B."/>
            <person name="Young S."/>
            <person name="Ho-Il K."/>
            <person name="Hahn J.H."/>
            <person name="Sangsakoo G."/>
            <person name="Vanavichit A."/>
            <person name="de Mattos Luiz.A.T."/>
            <person name="Zimmer P.D."/>
            <person name="Malone G."/>
            <person name="Dellagostin O."/>
            <person name="de Oliveira A.C."/>
            <person name="Bevan M."/>
            <person name="Bancroft I."/>
            <person name="Minx P."/>
            <person name="Cordum H."/>
            <person name="Wilson R."/>
            <person name="Cheng Z."/>
            <person name="Jin W."/>
            <person name="Jiang J."/>
            <person name="Leong S.A."/>
            <person name="Iwama H."/>
            <person name="Gojobori T."/>
            <person name="Itoh T."/>
            <person name="Niimura Y."/>
            <person name="Fujii Y."/>
            <person name="Habara T."/>
            <person name="Sakai H."/>
            <person name="Sato Y."/>
            <person name="Wilson G."/>
            <person name="Kumar K."/>
            <person name="McCouch S."/>
            <person name="Juretic N."/>
            <person name="Hoen D."/>
            <person name="Wright S."/>
            <person name="Bruskiewich R."/>
            <person name="Bureau T."/>
            <person name="Miyao A."/>
            <person name="Hirochika H."/>
            <person name="Nishikawa T."/>
            <person name="Kadowaki K."/>
            <person name="Sugiura M."/>
            <person name="Burr B."/>
            <person name="Sasaki T."/>
        </authorList>
    </citation>
    <scope>NUCLEOTIDE SEQUENCE [LARGE SCALE GENOMIC DNA]</scope>
    <source>
        <strain evidence="3">cv. Nipponbare</strain>
    </source>
</reference>
<organism evidence="2 3">
    <name type="scientific">Oryza sativa subsp. japonica</name>
    <name type="common">Rice</name>
    <dbReference type="NCBI Taxonomy" id="39947"/>
    <lineage>
        <taxon>Eukaryota</taxon>
        <taxon>Viridiplantae</taxon>
        <taxon>Streptophyta</taxon>
        <taxon>Embryophyta</taxon>
        <taxon>Tracheophyta</taxon>
        <taxon>Spermatophyta</taxon>
        <taxon>Magnoliopsida</taxon>
        <taxon>Liliopsida</taxon>
        <taxon>Poales</taxon>
        <taxon>Poaceae</taxon>
        <taxon>BOP clade</taxon>
        <taxon>Oryzoideae</taxon>
        <taxon>Oryzeae</taxon>
        <taxon>Oryzinae</taxon>
        <taxon>Oryza</taxon>
        <taxon>Oryza sativa</taxon>
    </lineage>
</organism>
<evidence type="ECO:0000256" key="1">
    <source>
        <dbReference type="SAM" id="MobiDB-lite"/>
    </source>
</evidence>